<evidence type="ECO:0000313" key="8">
    <source>
        <dbReference type="Proteomes" id="UP000769528"/>
    </source>
</evidence>
<dbReference type="GO" id="GO:0012507">
    <property type="term" value="C:ER to Golgi transport vesicle membrane"/>
    <property type="evidence" value="ECO:0007669"/>
    <property type="project" value="UniProtKB-SubCell"/>
</dbReference>
<evidence type="ECO:0000256" key="1">
    <source>
        <dbReference type="ARBA" id="ARBA00022692"/>
    </source>
</evidence>
<dbReference type="GO" id="GO:0005789">
    <property type="term" value="C:endoplasmic reticulum membrane"/>
    <property type="evidence" value="ECO:0007669"/>
    <property type="project" value="UniProtKB-SubCell"/>
</dbReference>
<keyword evidence="8" id="KW-1185">Reference proteome</keyword>
<evidence type="ECO:0000256" key="6">
    <source>
        <dbReference type="HAMAP-Rule" id="MF_03058"/>
    </source>
</evidence>
<comment type="subcellular location">
    <subcellularLocation>
        <location evidence="6">Endoplasmic reticulum membrane</location>
        <topology evidence="6">Multi-pass membrane protein</topology>
    </subcellularLocation>
    <subcellularLocation>
        <location evidence="6">Endoplasmic reticulum-Golgi intermediate compartment membrane</location>
        <topology evidence="6">Multi-pass membrane protein</topology>
    </subcellularLocation>
    <subcellularLocation>
        <location evidence="6">Cytoplasmic vesicle</location>
        <location evidence="6">COPII-coated vesicle membrane</location>
        <topology evidence="6">Multi-pass membrane protein</topology>
    </subcellularLocation>
</comment>
<evidence type="ECO:0000256" key="3">
    <source>
        <dbReference type="ARBA" id="ARBA00022989"/>
    </source>
</evidence>
<evidence type="ECO:0000256" key="5">
    <source>
        <dbReference type="ARBA" id="ARBA00023329"/>
    </source>
</evidence>
<dbReference type="OrthoDB" id="160405at2759"/>
<name>A0A9P8T2Y1_9ASCO</name>
<feature type="transmembrane region" description="Helical" evidence="6">
    <location>
        <begin position="23"/>
        <end position="43"/>
    </location>
</feature>
<comment type="function">
    <text evidence="6">Required for the assembly of the V0 complex of the vacuolar ATPase (V-ATPase) in the endoplasmic reticulum.</text>
</comment>
<organism evidence="7 8">
    <name type="scientific">Wickerhamomyces mucosus</name>
    <dbReference type="NCBI Taxonomy" id="1378264"/>
    <lineage>
        <taxon>Eukaryota</taxon>
        <taxon>Fungi</taxon>
        <taxon>Dikarya</taxon>
        <taxon>Ascomycota</taxon>
        <taxon>Saccharomycotina</taxon>
        <taxon>Saccharomycetes</taxon>
        <taxon>Phaffomycetales</taxon>
        <taxon>Wickerhamomycetaceae</taxon>
        <taxon>Wickerhamomyces</taxon>
    </lineage>
</organism>
<comment type="caution">
    <text evidence="6">Lacks conserved residue(s) required for the propagation of feature annotation.</text>
</comment>
<comment type="caution">
    <text evidence="7">The sequence shown here is derived from an EMBL/GenBank/DDBJ whole genome shotgun (WGS) entry which is preliminary data.</text>
</comment>
<feature type="transmembrane region" description="Helical" evidence="6">
    <location>
        <begin position="49"/>
        <end position="69"/>
    </location>
</feature>
<evidence type="ECO:0000313" key="7">
    <source>
        <dbReference type="EMBL" id="KAH3663425.1"/>
    </source>
</evidence>
<dbReference type="GO" id="GO:0070072">
    <property type="term" value="P:vacuolar proton-transporting V-type ATPase complex assembly"/>
    <property type="evidence" value="ECO:0007669"/>
    <property type="project" value="UniProtKB-UniRule"/>
</dbReference>
<gene>
    <name evidence="7" type="ORF">WICMUC_005951</name>
</gene>
<keyword evidence="1 6" id="KW-0812">Transmembrane</keyword>
<evidence type="ECO:0008006" key="9">
    <source>
        <dbReference type="Google" id="ProtNLM"/>
    </source>
</evidence>
<reference evidence="7" key="1">
    <citation type="journal article" date="2021" name="Open Biol.">
        <title>Shared evolutionary footprints suggest mitochondrial oxidative damage underlies multiple complex I losses in fungi.</title>
        <authorList>
            <person name="Schikora-Tamarit M.A."/>
            <person name="Marcet-Houben M."/>
            <person name="Nosek J."/>
            <person name="Gabaldon T."/>
        </authorList>
    </citation>
    <scope>NUCLEOTIDE SEQUENCE</scope>
    <source>
        <strain evidence="7">CBS6341</strain>
    </source>
</reference>
<dbReference type="Pfam" id="PF09446">
    <property type="entry name" value="VMA21"/>
    <property type="match status" value="1"/>
</dbReference>
<accession>A0A9P8T2Y1</accession>
<keyword evidence="2 6" id="KW-0256">Endoplasmic reticulum</keyword>
<dbReference type="GO" id="GO:0033116">
    <property type="term" value="C:endoplasmic reticulum-Golgi intermediate compartment membrane"/>
    <property type="evidence" value="ECO:0007669"/>
    <property type="project" value="UniProtKB-SubCell"/>
</dbReference>
<dbReference type="Proteomes" id="UP000769528">
    <property type="component" value="Unassembled WGS sequence"/>
</dbReference>
<keyword evidence="3 6" id="KW-1133">Transmembrane helix</keyword>
<dbReference type="AlphaFoldDB" id="A0A9P8T2Y1"/>
<evidence type="ECO:0000256" key="4">
    <source>
        <dbReference type="ARBA" id="ARBA00023136"/>
    </source>
</evidence>
<keyword evidence="5 6" id="KW-0968">Cytoplasmic vesicle</keyword>
<sequence>MPTSTITSLNGLISTLRTVVQKLVLFTALMVFAPLITFFLTQYVSGSSIISGGLAAAVANIVLVGYIVVAFNEDVKLEKTDEKEGEKLD</sequence>
<proteinExistence type="inferred from homology"/>
<dbReference type="EMBL" id="JAEUBF010001547">
    <property type="protein sequence ID" value="KAH3663425.1"/>
    <property type="molecule type" value="Genomic_DNA"/>
</dbReference>
<evidence type="ECO:0000256" key="2">
    <source>
        <dbReference type="ARBA" id="ARBA00022824"/>
    </source>
</evidence>
<reference evidence="7" key="2">
    <citation type="submission" date="2021-01" db="EMBL/GenBank/DDBJ databases">
        <authorList>
            <person name="Schikora-Tamarit M.A."/>
        </authorList>
    </citation>
    <scope>NUCLEOTIDE SEQUENCE</scope>
    <source>
        <strain evidence="7">CBS6341</strain>
    </source>
</reference>
<dbReference type="InterPro" id="IPR019013">
    <property type="entry name" value="Vma21"/>
</dbReference>
<keyword evidence="4 6" id="KW-0472">Membrane</keyword>
<dbReference type="HAMAP" id="MF_03058">
    <property type="entry name" value="VMA21"/>
    <property type="match status" value="1"/>
</dbReference>
<protein>
    <recommendedName>
        <fullName evidence="9">Vacuolar ATPase assembly integral membrane protein VMA21</fullName>
    </recommendedName>
</protein>
<comment type="similarity">
    <text evidence="6">Belongs to the VMA21 family.</text>
</comment>